<dbReference type="InterPro" id="IPR000683">
    <property type="entry name" value="Gfo/Idh/MocA-like_OxRdtase_N"/>
</dbReference>
<feature type="domain" description="Gfo/Idh/MocA-like oxidoreductase N-terminal" evidence="3">
    <location>
        <begin position="5"/>
        <end position="125"/>
    </location>
</feature>
<dbReference type="Proteomes" id="UP000247978">
    <property type="component" value="Unassembled WGS sequence"/>
</dbReference>
<evidence type="ECO:0000259" key="3">
    <source>
        <dbReference type="Pfam" id="PF01408"/>
    </source>
</evidence>
<dbReference type="SUPFAM" id="SSF51735">
    <property type="entry name" value="NAD(P)-binding Rossmann-fold domains"/>
    <property type="match status" value="1"/>
</dbReference>
<dbReference type="Pfam" id="PF01408">
    <property type="entry name" value="GFO_IDH_MocA"/>
    <property type="match status" value="1"/>
</dbReference>
<sequence length="333" mass="37373">MKEVINCAVIGVGRLGSVHAKNLVQNIPSAKVKNIVASRTENAEKAARKLGLSNWTSNVQEVFEDDEIDAVVIGTPTKTHAQLLIQAAKHNKHIFVDKPITETVEEADEVIQALRKYNVFCQVGFMRRFDPAYADAKRRIEKGDIGKPIYFKGVSRDPGSPPENYIKSSGGIFLDLCIHEYDIARFLIGSEVKAVQTFGEVHVHPFMHNYCDVDQSLSYLQFENGVTADIEGSRNSSFGYDIRGEVLGTEGMIQIGSNQYHNNIILTKNKAYYDNIPDFPTNFQVAFLKELEHFIDCVKNNRRPIVDENDGKIALQISEAAARSFQTKEKVYL</sequence>
<dbReference type="EMBL" id="QJJQ01000007">
    <property type="protein sequence ID" value="PXW86678.1"/>
    <property type="molecule type" value="Genomic_DNA"/>
</dbReference>
<evidence type="ECO:0000313" key="5">
    <source>
        <dbReference type="EMBL" id="PXW86678.1"/>
    </source>
</evidence>
<dbReference type="PANTHER" id="PTHR42840:SF3">
    <property type="entry name" value="BINDING ROSSMANN FOLD OXIDOREDUCTASE, PUTATIVE (AFU_ORTHOLOGUE AFUA_2G10240)-RELATED"/>
    <property type="match status" value="1"/>
</dbReference>
<dbReference type="PANTHER" id="PTHR42840">
    <property type="entry name" value="NAD(P)-BINDING ROSSMANN-FOLD SUPERFAMILY PROTEIN-RELATED"/>
    <property type="match status" value="1"/>
</dbReference>
<dbReference type="InterPro" id="IPR036291">
    <property type="entry name" value="NAD(P)-bd_dom_sf"/>
</dbReference>
<evidence type="ECO:0000259" key="4">
    <source>
        <dbReference type="Pfam" id="PF02894"/>
    </source>
</evidence>
<dbReference type="Pfam" id="PF02894">
    <property type="entry name" value="GFO_IDH_MocA_C"/>
    <property type="match status" value="1"/>
</dbReference>
<dbReference type="GO" id="GO:0016491">
    <property type="term" value="F:oxidoreductase activity"/>
    <property type="evidence" value="ECO:0007669"/>
    <property type="project" value="UniProtKB-KW"/>
</dbReference>
<gene>
    <name evidence="5" type="ORF">DFR56_107200</name>
</gene>
<dbReference type="InterPro" id="IPR004104">
    <property type="entry name" value="Gfo/Idh/MocA-like_OxRdtase_C"/>
</dbReference>
<keyword evidence="2" id="KW-0560">Oxidoreductase</keyword>
<evidence type="ECO:0000256" key="1">
    <source>
        <dbReference type="ARBA" id="ARBA00010928"/>
    </source>
</evidence>
<dbReference type="Gene3D" id="3.40.50.720">
    <property type="entry name" value="NAD(P)-binding Rossmann-like Domain"/>
    <property type="match status" value="1"/>
</dbReference>
<comment type="similarity">
    <text evidence="1">Belongs to the Gfo/Idh/MocA family.</text>
</comment>
<evidence type="ECO:0000256" key="2">
    <source>
        <dbReference type="ARBA" id="ARBA00023002"/>
    </source>
</evidence>
<dbReference type="SUPFAM" id="SSF55347">
    <property type="entry name" value="Glyceraldehyde-3-phosphate dehydrogenase-like, C-terminal domain"/>
    <property type="match status" value="1"/>
</dbReference>
<dbReference type="Gene3D" id="3.30.360.10">
    <property type="entry name" value="Dihydrodipicolinate Reductase, domain 2"/>
    <property type="match status" value="1"/>
</dbReference>
<evidence type="ECO:0000313" key="6">
    <source>
        <dbReference type="Proteomes" id="UP000247978"/>
    </source>
</evidence>
<reference evidence="5 6" key="1">
    <citation type="submission" date="2018-05" db="EMBL/GenBank/DDBJ databases">
        <title>Genomic Encyclopedia of Type Strains, Phase IV (KMG-IV): sequencing the most valuable type-strain genomes for metagenomic binning, comparative biology and taxonomic classification.</title>
        <authorList>
            <person name="Goeker M."/>
        </authorList>
    </citation>
    <scope>NUCLEOTIDE SEQUENCE [LARGE SCALE GENOMIC DNA]</scope>
    <source>
        <strain evidence="5 6">DSM 28556</strain>
    </source>
</reference>
<name>A0A2V3W0R9_9BACI</name>
<dbReference type="AlphaFoldDB" id="A0A2V3W0R9"/>
<comment type="caution">
    <text evidence="5">The sequence shown here is derived from an EMBL/GenBank/DDBJ whole genome shotgun (WGS) entry which is preliminary data.</text>
</comment>
<organism evidence="5 6">
    <name type="scientific">Pseudogracilibacillus auburnensis</name>
    <dbReference type="NCBI Taxonomy" id="1494959"/>
    <lineage>
        <taxon>Bacteria</taxon>
        <taxon>Bacillati</taxon>
        <taxon>Bacillota</taxon>
        <taxon>Bacilli</taxon>
        <taxon>Bacillales</taxon>
        <taxon>Bacillaceae</taxon>
        <taxon>Pseudogracilibacillus</taxon>
    </lineage>
</organism>
<proteinExistence type="inferred from homology"/>
<feature type="domain" description="Gfo/Idh/MocA-like oxidoreductase C-terminal" evidence="4">
    <location>
        <begin position="137"/>
        <end position="332"/>
    </location>
</feature>
<accession>A0A2V3W0R9</accession>
<dbReference type="OrthoDB" id="9815825at2"/>
<dbReference type="GO" id="GO:0000166">
    <property type="term" value="F:nucleotide binding"/>
    <property type="evidence" value="ECO:0007669"/>
    <property type="project" value="InterPro"/>
</dbReference>
<dbReference type="RefSeq" id="WP_110395572.1">
    <property type="nucleotide sequence ID" value="NZ_JBHUHB010000001.1"/>
</dbReference>
<keyword evidence="6" id="KW-1185">Reference proteome</keyword>
<protein>
    <submittedName>
        <fullName evidence="5">Scyllo-inositol 2-dehydrogenase (NAD+)</fullName>
    </submittedName>
</protein>